<evidence type="ECO:0000256" key="1">
    <source>
        <dbReference type="SAM" id="Coils"/>
    </source>
</evidence>
<proteinExistence type="predicted"/>
<sequence>MTTYREAYSKTIANINNRIVDLRKTIMSLQNTLNVSDTLRARISPYLSANKPSVNEEIDTYVESQANLDYLIELMLFVERDQCAALSDELGDYFEKRDLYWWQSALSLMGNPAYLECEIIADDYYDLAKQRAVKCDKTPAKKISKQVK</sequence>
<dbReference type="Proteomes" id="UP001596283">
    <property type="component" value="Unassembled WGS sequence"/>
</dbReference>
<evidence type="ECO:0000313" key="2">
    <source>
        <dbReference type="EMBL" id="MFC6260540.1"/>
    </source>
</evidence>
<keyword evidence="1" id="KW-0175">Coiled coil</keyword>
<name>A0ABW1TFS8_9LACO</name>
<evidence type="ECO:0008006" key="4">
    <source>
        <dbReference type="Google" id="ProtNLM"/>
    </source>
</evidence>
<comment type="caution">
    <text evidence="2">The sequence shown here is derived from an EMBL/GenBank/DDBJ whole genome shotgun (WGS) entry which is preliminary data.</text>
</comment>
<reference evidence="3" key="1">
    <citation type="journal article" date="2019" name="Int. J. Syst. Evol. Microbiol.">
        <title>The Global Catalogue of Microorganisms (GCM) 10K type strain sequencing project: providing services to taxonomists for standard genome sequencing and annotation.</title>
        <authorList>
            <consortium name="The Broad Institute Genomics Platform"/>
            <consortium name="The Broad Institute Genome Sequencing Center for Infectious Disease"/>
            <person name="Wu L."/>
            <person name="Ma J."/>
        </authorList>
    </citation>
    <scope>NUCLEOTIDE SEQUENCE [LARGE SCALE GENOMIC DNA]</scope>
    <source>
        <strain evidence="3">CCM 8908</strain>
    </source>
</reference>
<dbReference type="EMBL" id="JBHSSI010000034">
    <property type="protein sequence ID" value="MFC6260540.1"/>
    <property type="molecule type" value="Genomic_DNA"/>
</dbReference>
<organism evidence="2 3">
    <name type="scientific">Levilactobacillus fujinensis</name>
    <dbReference type="NCBI Taxonomy" id="2486024"/>
    <lineage>
        <taxon>Bacteria</taxon>
        <taxon>Bacillati</taxon>
        <taxon>Bacillota</taxon>
        <taxon>Bacilli</taxon>
        <taxon>Lactobacillales</taxon>
        <taxon>Lactobacillaceae</taxon>
        <taxon>Levilactobacillus</taxon>
    </lineage>
</organism>
<keyword evidence="3" id="KW-1185">Reference proteome</keyword>
<accession>A0ABW1TFS8</accession>
<evidence type="ECO:0000313" key="3">
    <source>
        <dbReference type="Proteomes" id="UP001596283"/>
    </source>
</evidence>
<feature type="coiled-coil region" evidence="1">
    <location>
        <begin position="5"/>
        <end position="32"/>
    </location>
</feature>
<gene>
    <name evidence="2" type="ORF">ACFP1C_06210</name>
</gene>
<protein>
    <recommendedName>
        <fullName evidence="4">Phage protein</fullName>
    </recommendedName>
</protein>
<dbReference type="RefSeq" id="WP_125686351.1">
    <property type="nucleotide sequence ID" value="NZ_JBHSSI010000034.1"/>
</dbReference>